<keyword evidence="1" id="KW-0694">RNA-binding</keyword>
<comment type="caution">
    <text evidence="4">The sequence shown here is derived from an EMBL/GenBank/DDBJ whole genome shotgun (WGS) entry which is preliminary data.</text>
</comment>
<dbReference type="SMART" id="SM00550">
    <property type="entry name" value="Zalpha"/>
    <property type="match status" value="2"/>
</dbReference>
<dbReference type="Pfam" id="PF02295">
    <property type="entry name" value="z-alpha"/>
    <property type="match status" value="2"/>
</dbReference>
<proteinExistence type="predicted"/>
<feature type="compositionally biased region" description="Polar residues" evidence="2">
    <location>
        <begin position="355"/>
        <end position="370"/>
    </location>
</feature>
<gene>
    <name evidence="4" type="ORF">NDU88_002025</name>
</gene>
<dbReference type="InterPro" id="IPR036388">
    <property type="entry name" value="WH-like_DNA-bd_sf"/>
</dbReference>
<name>A0AAV7P5X6_PLEWA</name>
<feature type="domain" description="Z-binding" evidence="3">
    <location>
        <begin position="127"/>
        <end position="192"/>
    </location>
</feature>
<dbReference type="EMBL" id="JANPWB010000011">
    <property type="protein sequence ID" value="KAJ1123556.1"/>
    <property type="molecule type" value="Genomic_DNA"/>
</dbReference>
<dbReference type="GO" id="GO:0003726">
    <property type="term" value="F:double-stranded RNA adenosine deaminase activity"/>
    <property type="evidence" value="ECO:0007669"/>
    <property type="project" value="InterPro"/>
</dbReference>
<evidence type="ECO:0000313" key="5">
    <source>
        <dbReference type="Proteomes" id="UP001066276"/>
    </source>
</evidence>
<dbReference type="GO" id="GO:0003723">
    <property type="term" value="F:RNA binding"/>
    <property type="evidence" value="ECO:0007669"/>
    <property type="project" value="UniProtKB-KW"/>
</dbReference>
<evidence type="ECO:0000313" key="4">
    <source>
        <dbReference type="EMBL" id="KAJ1123556.1"/>
    </source>
</evidence>
<feature type="region of interest" description="Disordered" evidence="2">
    <location>
        <begin position="453"/>
        <end position="478"/>
    </location>
</feature>
<evidence type="ECO:0000259" key="3">
    <source>
        <dbReference type="SMART" id="SM00550"/>
    </source>
</evidence>
<sequence>MFSRATSLEEPGSGTEHCRARINMAAADDEGTNVRIMEFLKNGSSPKKAQDVAVHLSITRSEANKHLYALEKKKKVEKRGSNHWRVCCESAGEEDFHETSALKNADASLVPVGCTALIEKKVSLVASLNIQLTELEKQIWSHLKENGKRRSLEIAKGVGMQTKSDVNKSLYSLMDKGYITNEGANWFIKGTQEATASVPITINNIYIQKNPTNFICQQGPNNTISISESQHTQIGSCNTMNTSTSTVVNERCLPSPFSIHGDTTRSSPEYHSSSVDVGEALPEMMTSPAPSQEVNITQSQLQNSMIGNNNVMAISYQIDGPRREEHNIESAENLTRNNSGFDTDSLSDDTGSSSENGDTTRTITRDQNSGQNINIRDSAVKNTVIGNDTQVTIGDGFNNDMSWLISQTHKFRLVDENDCRMGQTSPSTPSMIHITNSRVQNANFGNDNYLTIEKEEASPENSESEEEKEESVPNECGH</sequence>
<dbReference type="InterPro" id="IPR042371">
    <property type="entry name" value="Z_dom"/>
</dbReference>
<protein>
    <recommendedName>
        <fullName evidence="3">Z-binding domain-containing protein</fullName>
    </recommendedName>
</protein>
<feature type="region of interest" description="Disordered" evidence="2">
    <location>
        <begin position="331"/>
        <end position="370"/>
    </location>
</feature>
<dbReference type="GO" id="GO:0060340">
    <property type="term" value="P:positive regulation of type I interferon-mediated signaling pathway"/>
    <property type="evidence" value="ECO:0007669"/>
    <property type="project" value="InterPro"/>
</dbReference>
<dbReference type="Gene3D" id="1.10.10.10">
    <property type="entry name" value="Winged helix-like DNA-binding domain superfamily/Winged helix DNA-binding domain"/>
    <property type="match status" value="2"/>
</dbReference>
<dbReference type="PANTHER" id="PTHR14966:SF0">
    <property type="entry name" value="Z-DNA-BINDING PROTEIN 1"/>
    <property type="match status" value="1"/>
</dbReference>
<dbReference type="PANTHER" id="PTHR14966">
    <property type="entry name" value="Z-DNA-BINDING PROTEIN 1"/>
    <property type="match status" value="1"/>
</dbReference>
<dbReference type="GO" id="GO:0003677">
    <property type="term" value="F:DNA binding"/>
    <property type="evidence" value="ECO:0007669"/>
    <property type="project" value="InterPro"/>
</dbReference>
<dbReference type="Proteomes" id="UP001066276">
    <property type="component" value="Chromosome 7"/>
</dbReference>
<feature type="domain" description="Z-binding" evidence="3">
    <location>
        <begin position="24"/>
        <end position="90"/>
    </location>
</feature>
<dbReference type="SUPFAM" id="SSF46785">
    <property type="entry name" value="Winged helix' DNA-binding domain"/>
    <property type="match status" value="2"/>
</dbReference>
<dbReference type="InterPro" id="IPR036390">
    <property type="entry name" value="WH_DNA-bd_sf"/>
</dbReference>
<feature type="compositionally biased region" description="Low complexity" evidence="2">
    <location>
        <begin position="339"/>
        <end position="354"/>
    </location>
</feature>
<organism evidence="4 5">
    <name type="scientific">Pleurodeles waltl</name>
    <name type="common">Iberian ribbed newt</name>
    <dbReference type="NCBI Taxonomy" id="8319"/>
    <lineage>
        <taxon>Eukaryota</taxon>
        <taxon>Metazoa</taxon>
        <taxon>Chordata</taxon>
        <taxon>Craniata</taxon>
        <taxon>Vertebrata</taxon>
        <taxon>Euteleostomi</taxon>
        <taxon>Amphibia</taxon>
        <taxon>Batrachia</taxon>
        <taxon>Caudata</taxon>
        <taxon>Salamandroidea</taxon>
        <taxon>Salamandridae</taxon>
        <taxon>Pleurodelinae</taxon>
        <taxon>Pleurodeles</taxon>
    </lineage>
</organism>
<evidence type="ECO:0000256" key="2">
    <source>
        <dbReference type="SAM" id="MobiDB-lite"/>
    </source>
</evidence>
<reference evidence="4" key="1">
    <citation type="journal article" date="2022" name="bioRxiv">
        <title>Sequencing and chromosome-scale assembly of the giantPleurodeles waltlgenome.</title>
        <authorList>
            <person name="Brown T."/>
            <person name="Elewa A."/>
            <person name="Iarovenko S."/>
            <person name="Subramanian E."/>
            <person name="Araus A.J."/>
            <person name="Petzold A."/>
            <person name="Susuki M."/>
            <person name="Suzuki K.-i.T."/>
            <person name="Hayashi T."/>
            <person name="Toyoda A."/>
            <person name="Oliveira C."/>
            <person name="Osipova E."/>
            <person name="Leigh N.D."/>
            <person name="Simon A."/>
            <person name="Yun M.H."/>
        </authorList>
    </citation>
    <scope>NUCLEOTIDE SEQUENCE</scope>
    <source>
        <strain evidence="4">20211129_DDA</strain>
        <tissue evidence="4">Liver</tissue>
    </source>
</reference>
<keyword evidence="5" id="KW-1185">Reference proteome</keyword>
<dbReference type="InterPro" id="IPR042361">
    <property type="entry name" value="ZBP1"/>
</dbReference>
<accession>A0AAV7P5X6</accession>
<evidence type="ECO:0000256" key="1">
    <source>
        <dbReference type="ARBA" id="ARBA00022884"/>
    </source>
</evidence>
<dbReference type="AlphaFoldDB" id="A0AAV7P5X6"/>